<proteinExistence type="predicted"/>
<dbReference type="EMBL" id="MH319476">
    <property type="protein sequence ID" value="AWX52938.1"/>
    <property type="molecule type" value="Genomic_DNA"/>
</dbReference>
<sequence length="109" mass="13267">MILIEIFCTAIIAAKTNSVFIFSTIKFSRFFSKLVKFLTRVLLWSLVPTDSVHYYIQILLNAFLKFYLSQYFPFNFLFIIFTKHYCLELLRLLNPFFFNWNYQFISLHY</sequence>
<accession>A0A2Z4M906</accession>
<gene>
    <name evidence="1" type="primary">orf109</name>
</gene>
<protein>
    <submittedName>
        <fullName evidence="1">Uncharacterized protein</fullName>
    </submittedName>
</protein>
<evidence type="ECO:0000313" key="1">
    <source>
        <dbReference type="EMBL" id="AWX52938.1"/>
    </source>
</evidence>
<geneLocation type="mitochondrion" evidence="1"/>
<name>A0A2Z4M906_9AGAM</name>
<organism evidence="1">
    <name type="scientific">Lactarius sp.</name>
    <name type="common">in: basidiomycete fungi</name>
    <dbReference type="NCBI Taxonomy" id="1886493"/>
    <lineage>
        <taxon>Eukaryota</taxon>
        <taxon>Fungi</taxon>
        <taxon>Dikarya</taxon>
        <taxon>Basidiomycota</taxon>
        <taxon>Agaricomycotina</taxon>
        <taxon>Agaricomycetes</taxon>
        <taxon>Russulales</taxon>
        <taxon>Russulaceae</taxon>
        <taxon>Lactarius</taxon>
    </lineage>
</organism>
<dbReference type="AlphaFoldDB" id="A0A2Z4M906"/>
<keyword evidence="1" id="KW-0496">Mitochondrion</keyword>
<reference evidence="1" key="1">
    <citation type="journal article" date="2019" name="Int. J. Biol. Macromol.">
        <title>Characterization and comparative analysis of six complete mitochondrial genomes from ectomycorrhizal fungi of the Lactarius genus and phylogenetic analysis of the Agaricomycetes.</title>
        <authorList>
            <person name="Li Q."/>
            <person name="Wang Q."/>
            <person name="Jin X."/>
            <person name="Chen Z."/>
            <person name="Xiong C."/>
            <person name="Li P."/>
            <person name="Liu Q."/>
            <person name="Huang W."/>
        </authorList>
    </citation>
    <scope>NUCLEOTIDE SEQUENCE</scope>
</reference>